<protein>
    <submittedName>
        <fullName evidence="5">Uncharacterized protein</fullName>
    </submittedName>
</protein>
<dbReference type="PANTHER" id="PTHR47103:SF6">
    <property type="entry name" value="ZINC FINGER PROTEIN GIS2-LIKE"/>
    <property type="match status" value="1"/>
</dbReference>
<dbReference type="Gene3D" id="3.60.10.10">
    <property type="entry name" value="Endonuclease/exonuclease/phosphatase"/>
    <property type="match status" value="1"/>
</dbReference>
<dbReference type="PROSITE" id="PS50878">
    <property type="entry name" value="RT_POL"/>
    <property type="match status" value="1"/>
</dbReference>
<dbReference type="SUPFAM" id="SSF56672">
    <property type="entry name" value="DNA/RNA polymerases"/>
    <property type="match status" value="1"/>
</dbReference>
<dbReference type="InterPro" id="IPR036875">
    <property type="entry name" value="Znf_CCHC_sf"/>
</dbReference>
<evidence type="ECO:0000256" key="1">
    <source>
        <dbReference type="PROSITE-ProRule" id="PRU00047"/>
    </source>
</evidence>
<dbReference type="EMBL" id="CP126650">
    <property type="protein sequence ID" value="WJZ83278.1"/>
    <property type="molecule type" value="Genomic_DNA"/>
</dbReference>
<dbReference type="CDD" id="cd01650">
    <property type="entry name" value="RT_nLTR_like"/>
    <property type="match status" value="1"/>
</dbReference>
<feature type="compositionally biased region" description="Basic and acidic residues" evidence="2">
    <location>
        <begin position="44"/>
        <end position="66"/>
    </location>
</feature>
<name>A0ABY9BK44_VITVI</name>
<dbReference type="InterPro" id="IPR000477">
    <property type="entry name" value="RT_dom"/>
</dbReference>
<evidence type="ECO:0000313" key="5">
    <source>
        <dbReference type="EMBL" id="WJZ83278.1"/>
    </source>
</evidence>
<dbReference type="Proteomes" id="UP001227230">
    <property type="component" value="Chromosome 3"/>
</dbReference>
<keyword evidence="6" id="KW-1185">Reference proteome</keyword>
<reference evidence="5 6" key="1">
    <citation type="journal article" date="2023" name="Hortic Res">
        <title>The complete reference genome for grapevine (Vitis vinifera L.) genetics and breeding.</title>
        <authorList>
            <person name="Shi X."/>
            <person name="Cao S."/>
            <person name="Wang X."/>
            <person name="Huang S."/>
            <person name="Wang Y."/>
            <person name="Liu Z."/>
            <person name="Liu W."/>
            <person name="Leng X."/>
            <person name="Peng Y."/>
            <person name="Wang N."/>
            <person name="Wang Y."/>
            <person name="Ma Z."/>
            <person name="Xu X."/>
            <person name="Zhang F."/>
            <person name="Xue H."/>
            <person name="Zhong H."/>
            <person name="Wang Y."/>
            <person name="Zhang K."/>
            <person name="Velt A."/>
            <person name="Avia K."/>
            <person name="Holtgrawe D."/>
            <person name="Grimplet J."/>
            <person name="Matus J.T."/>
            <person name="Ware D."/>
            <person name="Wu X."/>
            <person name="Wang H."/>
            <person name="Liu C."/>
            <person name="Fang Y."/>
            <person name="Rustenholz C."/>
            <person name="Cheng Z."/>
            <person name="Xiao H."/>
            <person name="Zhou Y."/>
        </authorList>
    </citation>
    <scope>NUCLEOTIDE SEQUENCE [LARGE SCALE GENOMIC DNA]</scope>
    <source>
        <strain evidence="6">cv. Pinot noir / PN40024</strain>
        <tissue evidence="5">Leaf</tissue>
    </source>
</reference>
<dbReference type="SUPFAM" id="SSF56219">
    <property type="entry name" value="DNase I-like"/>
    <property type="match status" value="1"/>
</dbReference>
<feature type="domain" description="CCHC-type" evidence="3">
    <location>
        <begin position="1863"/>
        <end position="1878"/>
    </location>
</feature>
<keyword evidence="1" id="KW-0479">Metal-binding</keyword>
<keyword evidence="1" id="KW-0863">Zinc-finger</keyword>
<evidence type="ECO:0000259" key="3">
    <source>
        <dbReference type="PROSITE" id="PS50158"/>
    </source>
</evidence>
<feature type="region of interest" description="Disordered" evidence="2">
    <location>
        <begin position="563"/>
        <end position="586"/>
    </location>
</feature>
<dbReference type="SMART" id="SM00343">
    <property type="entry name" value="ZnF_C2HC"/>
    <property type="match status" value="8"/>
</dbReference>
<proteinExistence type="predicted"/>
<dbReference type="Pfam" id="PF00078">
    <property type="entry name" value="RVT_1"/>
    <property type="match status" value="1"/>
</dbReference>
<feature type="domain" description="CCHC-type" evidence="3">
    <location>
        <begin position="1807"/>
        <end position="1822"/>
    </location>
</feature>
<feature type="domain" description="CCHC-type" evidence="3">
    <location>
        <begin position="1724"/>
        <end position="1739"/>
    </location>
</feature>
<accession>A0ABY9BK44</accession>
<gene>
    <name evidence="5" type="ORF">VitviT2T_002974</name>
</gene>
<organism evidence="5 6">
    <name type="scientific">Vitis vinifera</name>
    <name type="common">Grape</name>
    <dbReference type="NCBI Taxonomy" id="29760"/>
    <lineage>
        <taxon>Eukaryota</taxon>
        <taxon>Viridiplantae</taxon>
        <taxon>Streptophyta</taxon>
        <taxon>Embryophyta</taxon>
        <taxon>Tracheophyta</taxon>
        <taxon>Spermatophyta</taxon>
        <taxon>Magnoliopsida</taxon>
        <taxon>eudicotyledons</taxon>
        <taxon>Gunneridae</taxon>
        <taxon>Pentapetalae</taxon>
        <taxon>rosids</taxon>
        <taxon>Vitales</taxon>
        <taxon>Vitaceae</taxon>
        <taxon>Viteae</taxon>
        <taxon>Vitis</taxon>
    </lineage>
</organism>
<dbReference type="InterPro" id="IPR043502">
    <property type="entry name" value="DNA/RNA_pol_sf"/>
</dbReference>
<evidence type="ECO:0000313" key="6">
    <source>
        <dbReference type="Proteomes" id="UP001227230"/>
    </source>
</evidence>
<feature type="domain" description="CCHC-type" evidence="3">
    <location>
        <begin position="1769"/>
        <end position="1784"/>
    </location>
</feature>
<feature type="domain" description="CCHC-type" evidence="3">
    <location>
        <begin position="1743"/>
        <end position="1756"/>
    </location>
</feature>
<feature type="compositionally biased region" description="Basic and acidic residues" evidence="2">
    <location>
        <begin position="20"/>
        <end position="30"/>
    </location>
</feature>
<dbReference type="PROSITE" id="PS50158">
    <property type="entry name" value="ZF_CCHC"/>
    <property type="match status" value="8"/>
</dbReference>
<dbReference type="InterPro" id="IPR036691">
    <property type="entry name" value="Endo/exonu/phosph_ase_sf"/>
</dbReference>
<dbReference type="Pfam" id="PF14111">
    <property type="entry name" value="DUF4283"/>
    <property type="match status" value="1"/>
</dbReference>
<feature type="domain" description="CCHC-type" evidence="3">
    <location>
        <begin position="1843"/>
        <end position="1856"/>
    </location>
</feature>
<sequence length="1909" mass="214607">MRQARLRSRNITQHKQYPHWPERLSIREEAAGGSCSGSQSRSRSPQDRKIRTDRLSYRNAPYRRDSRRGFSQGNLCKNCKRPGHYARECPNVAVCHNCSLPGYNHSSGNGRRSRKCGWDLVSECPGCCKGEGTGGGEEEDVYILFTVLVLLVSSRGWWLGGVVIGEEAVVVRFPRWFVSPGKGFLGGWALLAEKLRSIGILSRDETREADISQKTESKVGVSKGKKEKSYVEVVNTREAPREKRLGEAVWIQLGEEDVVKGREFLDRCLVGSWGEKGVTDSDLSDMEKWGKHHWKLQGEMRIARMGGFCFLIVFELKAEANNMLQRGFRRFKESVIHLERWDPSVGCSQRREQVKEVWVRVMGLPLHLWSREVFKKIGDCCGGFIAVDESTGAMKELQWARILVNLEGIGGPSSLQVVIGTTCYAIQLWWEMLPRVTDVIPAGSSGTGKKMEVREEEGGRTRAGCAVEMVQAKGQPVKMAVPFEVGESSGMEANSSDMIRTRGAVAERQKDGGEYLQKDGPAIKANGRSGWVLDSEAERRPSEEIPVAIKEVSGLVLLSPPSKVTKPKAQKGPTEEDRFEVCGPPLLGPIQNIPAREMGRPQLVPNKGSAGIGHPISHSTDPAGVRAREACREEAYGWLDGILVGATQGSSFSGCNFKKLTDEALKEEAARYTSSCPRDVFSFGERGLYSSSSHSGWDGMFVDPVGASDFGGIDLDPLRMIMADGREAEVLGSPGMALGTIGKEVEKVVGWDITEERNEASEQCWQSSCLARFSRCLGMPTEGFEGEILLLLKKMKERKLQKGKKGNLETKIQEMTRGIIRSIGVGRFLDWGTVDSRGSAGGIVVFWDNRMLEMIELEKGECSISCHFKNCEDGFMWTFTGVYGLTKRRERESLWNELGAIHGLWNGPWCVAGDFNAILSPEEHSRGGSYNSDMRRFADVIEELQLKDLPLFGGPFTWSGGANNQTLSRLDRFLVNEGWDCRFSHSRQNVLPRPVSDHFPILLEGGGLRNGPSPFRFENMWLKVEGFKDLLKAWWEGDNFNGAASFVLTEKLKVVKTKLKEWNRDVFGRVEYRKNVALDQMQFWDAKEKTNRLTLEEMEARREAREEYKKWVLLEEVTWRQKSREVWLKEGDRNTSFFHRMANAHRRRNNMERIRINGVWKSEENGMSEGIVNAFRTLLSNPGEWRPSLAGLQCEQLQNLDADALEVPFTEEEVHGALVGCSGDKAPGPDGFTMSFWQFAWDIVKEDVLRFFREFHEHGKFVKRLNTTFLVLIPKKMGAEDLRDFRPISLVGSLYKWLAKVLANRLKRAVGKVVSKAQGAFVEGRQILDAVLIANEAIDSILKNNENGILCKLDIEKTYDNVDWSFILTVMKKMGFGEKWLGWIKWCISTASFSVLINGTPKGFFQSSRGLRQGDPLSPYLFVIAMEVFSSFLKRAVDNGYISGCQVKGRNEGGTQISHLLFADDTLVFCQASQDQLTYLSWLLMWFEAASGMRINLDKSELIPVGRVMDIDDLALDFGCKVGSLPSTYLGLPLGAPFKSVAVWDGVEERFHKRLTMWKRQYLSKGRRATLIRSTLSNLPIYYISVLRLPSSVRRRLEQIQRDFLWGGGSLERKPHLVRWKVVCLSKKKGGLGIKCLSILNKVLLSKWNWRFANEREALWNQVIRGKYGEDRGGWCTREVREAHGVGLWKGIRMDWDLVGARISFSVGNGRRHIASECTTRSLCWNCQEPGHTASNCPNEGICHTCGKTGHLARDCSAPPVPPGDLRLCNNCYKQGHIAADCTNDKACNNCRKTGHLARDCRNDPVCNLCNVSGHVARQCPKANVLGDRGGGPRSSGFRDIVCRNCQQLGHMSRDCAAPLMICRNCGGRGHMAFECPSGRFMDRFPRRMTTTQSFFQWSQHLKWILSSP</sequence>
<feature type="region of interest" description="Disordered" evidence="2">
    <location>
        <begin position="1"/>
        <end position="66"/>
    </location>
</feature>
<keyword evidence="1" id="KW-0862">Zinc</keyword>
<feature type="domain" description="CCHC-type" evidence="3">
    <location>
        <begin position="1788"/>
        <end position="1803"/>
    </location>
</feature>
<dbReference type="InterPro" id="IPR001878">
    <property type="entry name" value="Znf_CCHC"/>
</dbReference>
<evidence type="ECO:0000256" key="2">
    <source>
        <dbReference type="SAM" id="MobiDB-lite"/>
    </source>
</evidence>
<evidence type="ECO:0000259" key="4">
    <source>
        <dbReference type="PROSITE" id="PS50878"/>
    </source>
</evidence>
<feature type="compositionally biased region" description="Low complexity" evidence="2">
    <location>
        <begin position="32"/>
        <end position="43"/>
    </location>
</feature>
<dbReference type="Pfam" id="PF03372">
    <property type="entry name" value="Exo_endo_phos"/>
    <property type="match status" value="1"/>
</dbReference>
<feature type="domain" description="Reverse transcriptase" evidence="4">
    <location>
        <begin position="1254"/>
        <end position="1534"/>
    </location>
</feature>
<dbReference type="InterPro" id="IPR025558">
    <property type="entry name" value="DUF4283"/>
</dbReference>
<dbReference type="Gene3D" id="4.10.60.10">
    <property type="entry name" value="Zinc finger, CCHC-type"/>
    <property type="match status" value="5"/>
</dbReference>
<dbReference type="InterPro" id="IPR005135">
    <property type="entry name" value="Endo/exonuclease/phosphatase"/>
</dbReference>
<dbReference type="SUPFAM" id="SSF57756">
    <property type="entry name" value="Retrovirus zinc finger-like domains"/>
    <property type="match status" value="4"/>
</dbReference>
<feature type="domain" description="CCHC-type" evidence="3">
    <location>
        <begin position="76"/>
        <end position="91"/>
    </location>
</feature>
<dbReference type="PANTHER" id="PTHR47103">
    <property type="entry name" value="DNA-BINDING PROTEIN"/>
    <property type="match status" value="1"/>
</dbReference>
<dbReference type="Pfam" id="PF00098">
    <property type="entry name" value="zf-CCHC"/>
    <property type="match status" value="6"/>
</dbReference>